<proteinExistence type="predicted"/>
<name>A0A200PRS8_MACCD</name>
<keyword evidence="3" id="KW-0238">DNA-binding</keyword>
<sequence length="102" mass="11998">MGDWTVTKTLSTGDINEDRLALDACMVRSAMLPYLNTDREENVRLVLRDYDDGNEYYMILNLYMHTDKFHLTGNWKQNFVQRKNLVVGQKFGICWNPQGYIN</sequence>
<dbReference type="Proteomes" id="UP000195402">
    <property type="component" value="Unassembled WGS sequence"/>
</dbReference>
<evidence type="ECO:0000256" key="4">
    <source>
        <dbReference type="ARBA" id="ARBA00023163"/>
    </source>
</evidence>
<dbReference type="InParanoid" id="A0A200PRS8"/>
<evidence type="ECO:0000313" key="6">
    <source>
        <dbReference type="EMBL" id="OVA00899.1"/>
    </source>
</evidence>
<dbReference type="PANTHER" id="PTHR34269">
    <property type="entry name" value="TRANSCRIPTION FACTOR B3-DOMAIN FAMILY-RELATED"/>
    <property type="match status" value="1"/>
</dbReference>
<evidence type="ECO:0000256" key="2">
    <source>
        <dbReference type="ARBA" id="ARBA00023015"/>
    </source>
</evidence>
<comment type="subcellular location">
    <subcellularLocation>
        <location evidence="1">Nucleus</location>
    </subcellularLocation>
</comment>
<evidence type="ECO:0000256" key="3">
    <source>
        <dbReference type="ARBA" id="ARBA00023125"/>
    </source>
</evidence>
<dbReference type="GO" id="GO:0005634">
    <property type="term" value="C:nucleus"/>
    <property type="evidence" value="ECO:0007669"/>
    <property type="project" value="UniProtKB-SubCell"/>
</dbReference>
<dbReference type="GO" id="GO:0003677">
    <property type="term" value="F:DNA binding"/>
    <property type="evidence" value="ECO:0007669"/>
    <property type="project" value="UniProtKB-KW"/>
</dbReference>
<reference evidence="6 7" key="1">
    <citation type="journal article" date="2017" name="Mol. Plant">
        <title>The Genome of Medicinal Plant Macleaya cordata Provides New Insights into Benzylisoquinoline Alkaloids Metabolism.</title>
        <authorList>
            <person name="Liu X."/>
            <person name="Liu Y."/>
            <person name="Huang P."/>
            <person name="Ma Y."/>
            <person name="Qing Z."/>
            <person name="Tang Q."/>
            <person name="Cao H."/>
            <person name="Cheng P."/>
            <person name="Zheng Y."/>
            <person name="Yuan Z."/>
            <person name="Zhou Y."/>
            <person name="Liu J."/>
            <person name="Tang Z."/>
            <person name="Zhuo Y."/>
            <person name="Zhang Y."/>
            <person name="Yu L."/>
            <person name="Huang J."/>
            <person name="Yang P."/>
            <person name="Peng Q."/>
            <person name="Zhang J."/>
            <person name="Jiang W."/>
            <person name="Zhang Z."/>
            <person name="Lin K."/>
            <person name="Ro D.K."/>
            <person name="Chen X."/>
            <person name="Xiong X."/>
            <person name="Shang Y."/>
            <person name="Huang S."/>
            <person name="Zeng J."/>
        </authorList>
    </citation>
    <scope>NUCLEOTIDE SEQUENCE [LARGE SCALE GENOMIC DNA]</scope>
    <source>
        <strain evidence="7">cv. BLH2017</strain>
        <tissue evidence="6">Root</tissue>
    </source>
</reference>
<evidence type="ECO:0008006" key="8">
    <source>
        <dbReference type="Google" id="ProtNLM"/>
    </source>
</evidence>
<protein>
    <recommendedName>
        <fullName evidence="8">TF-B3 domain-containing protein</fullName>
    </recommendedName>
</protein>
<dbReference type="PANTHER" id="PTHR34269:SF11">
    <property type="entry name" value="B3 DOMAIN PROTEIN"/>
    <property type="match status" value="1"/>
</dbReference>
<keyword evidence="2" id="KW-0805">Transcription regulation</keyword>
<dbReference type="Gene3D" id="2.40.330.10">
    <property type="entry name" value="DNA-binding pseudobarrel domain"/>
    <property type="match status" value="1"/>
</dbReference>
<gene>
    <name evidence="6" type="ORF">BVC80_9081g61</name>
</gene>
<dbReference type="SUPFAM" id="SSF101936">
    <property type="entry name" value="DNA-binding pseudobarrel domain"/>
    <property type="match status" value="1"/>
</dbReference>
<accession>A0A200PRS8</accession>
<evidence type="ECO:0000256" key="5">
    <source>
        <dbReference type="ARBA" id="ARBA00023242"/>
    </source>
</evidence>
<keyword evidence="5" id="KW-0539">Nucleus</keyword>
<keyword evidence="4" id="KW-0804">Transcription</keyword>
<evidence type="ECO:0000256" key="1">
    <source>
        <dbReference type="ARBA" id="ARBA00004123"/>
    </source>
</evidence>
<dbReference type="EMBL" id="MVGT01004285">
    <property type="protein sequence ID" value="OVA00899.1"/>
    <property type="molecule type" value="Genomic_DNA"/>
</dbReference>
<comment type="caution">
    <text evidence="6">The sequence shown here is derived from an EMBL/GenBank/DDBJ whole genome shotgun (WGS) entry which is preliminary data.</text>
</comment>
<keyword evidence="7" id="KW-1185">Reference proteome</keyword>
<organism evidence="6 7">
    <name type="scientific">Macleaya cordata</name>
    <name type="common">Five-seeded plume-poppy</name>
    <name type="synonym">Bocconia cordata</name>
    <dbReference type="NCBI Taxonomy" id="56857"/>
    <lineage>
        <taxon>Eukaryota</taxon>
        <taxon>Viridiplantae</taxon>
        <taxon>Streptophyta</taxon>
        <taxon>Embryophyta</taxon>
        <taxon>Tracheophyta</taxon>
        <taxon>Spermatophyta</taxon>
        <taxon>Magnoliopsida</taxon>
        <taxon>Ranunculales</taxon>
        <taxon>Papaveraceae</taxon>
        <taxon>Papaveroideae</taxon>
        <taxon>Macleaya</taxon>
    </lineage>
</organism>
<dbReference type="AlphaFoldDB" id="A0A200PRS8"/>
<evidence type="ECO:0000313" key="7">
    <source>
        <dbReference type="Proteomes" id="UP000195402"/>
    </source>
</evidence>
<dbReference type="InterPro" id="IPR015300">
    <property type="entry name" value="DNA-bd_pseudobarrel_sf"/>
</dbReference>
<dbReference type="InterPro" id="IPR051442">
    <property type="entry name" value="B3_domain"/>
</dbReference>